<name>A0A1V4SW26_9CLOT</name>
<dbReference type="GO" id="GO:0015920">
    <property type="term" value="P:lipopolysaccharide transport"/>
    <property type="evidence" value="ECO:0007669"/>
    <property type="project" value="TreeGrafter"/>
</dbReference>
<dbReference type="AlphaFoldDB" id="A0A1V4SW26"/>
<keyword evidence="4 8" id="KW-1003">Cell membrane</keyword>
<evidence type="ECO:0000256" key="4">
    <source>
        <dbReference type="ARBA" id="ARBA00022475"/>
    </source>
</evidence>
<dbReference type="GO" id="GO:0140359">
    <property type="term" value="F:ABC-type transporter activity"/>
    <property type="evidence" value="ECO:0007669"/>
    <property type="project" value="InterPro"/>
</dbReference>
<sequence length="264" mass="31048">MLKEIIKENAKYLKQTILISKFDLVKFYKGAALGYAWAIIRPMVTIGVYLFAFTIIRNNPRMGNFPYFLWLIAGLCPWFFISDAIVGGAMSIRTYRHFVTKMKFPISTIPTFTILSKLYVQLMLVGAITVVFLLFGYFPDIYYLQFLIYIPMMYLFFLALSWTLASLSVISRDFENLVKAAIQAILWLSPILWNINDVKSSFLRIILKLNPIGYFIQGYRDIFLYKRWFFESPYTIYMIFVIIIFALIGSRVYKRTYKEFTDVL</sequence>
<evidence type="ECO:0000259" key="9">
    <source>
        <dbReference type="PROSITE" id="PS51012"/>
    </source>
</evidence>
<dbReference type="PANTHER" id="PTHR30413:SF10">
    <property type="entry name" value="CAPSULE POLYSACCHARIDE EXPORT INNER-MEMBRANE PROTEIN CTRC"/>
    <property type="match status" value="1"/>
</dbReference>
<comment type="similarity">
    <text evidence="2 8">Belongs to the ABC-2 integral membrane protein family.</text>
</comment>
<evidence type="ECO:0000256" key="7">
    <source>
        <dbReference type="ARBA" id="ARBA00023136"/>
    </source>
</evidence>
<feature type="domain" description="ABC transmembrane type-2" evidence="9">
    <location>
        <begin position="33"/>
        <end position="256"/>
    </location>
</feature>
<dbReference type="RefSeq" id="WP_080023190.1">
    <property type="nucleotide sequence ID" value="NZ_LTAY01000048.1"/>
</dbReference>
<dbReference type="OrthoDB" id="9794365at2"/>
<accession>A0A1V4SW26</accession>
<feature type="transmembrane region" description="Helical" evidence="8">
    <location>
        <begin position="141"/>
        <end position="165"/>
    </location>
</feature>
<dbReference type="Pfam" id="PF01061">
    <property type="entry name" value="ABC2_membrane"/>
    <property type="match status" value="1"/>
</dbReference>
<feature type="transmembrane region" description="Helical" evidence="8">
    <location>
        <begin position="68"/>
        <end position="92"/>
    </location>
</feature>
<evidence type="ECO:0000256" key="1">
    <source>
        <dbReference type="ARBA" id="ARBA00004651"/>
    </source>
</evidence>
<feature type="transmembrane region" description="Helical" evidence="8">
    <location>
        <begin position="35"/>
        <end position="56"/>
    </location>
</feature>
<feature type="transmembrane region" description="Helical" evidence="8">
    <location>
        <begin position="234"/>
        <end position="253"/>
    </location>
</feature>
<evidence type="ECO:0000256" key="2">
    <source>
        <dbReference type="ARBA" id="ARBA00007783"/>
    </source>
</evidence>
<keyword evidence="7 8" id="KW-0472">Membrane</keyword>
<dbReference type="InterPro" id="IPR013525">
    <property type="entry name" value="ABC2_TM"/>
</dbReference>
<evidence type="ECO:0000256" key="6">
    <source>
        <dbReference type="ARBA" id="ARBA00022989"/>
    </source>
</evidence>
<dbReference type="PANTHER" id="PTHR30413">
    <property type="entry name" value="INNER MEMBRANE TRANSPORT PERMEASE"/>
    <property type="match status" value="1"/>
</dbReference>
<evidence type="ECO:0000256" key="5">
    <source>
        <dbReference type="ARBA" id="ARBA00022692"/>
    </source>
</evidence>
<evidence type="ECO:0000256" key="3">
    <source>
        <dbReference type="ARBA" id="ARBA00022448"/>
    </source>
</evidence>
<keyword evidence="6 8" id="KW-1133">Transmembrane helix</keyword>
<dbReference type="EMBL" id="LTAY01000048">
    <property type="protein sequence ID" value="OPX47434.1"/>
    <property type="molecule type" value="Genomic_DNA"/>
</dbReference>
<evidence type="ECO:0000313" key="10">
    <source>
        <dbReference type="EMBL" id="OPX47434.1"/>
    </source>
</evidence>
<keyword evidence="3 8" id="KW-0813">Transport</keyword>
<reference evidence="10 11" key="1">
    <citation type="submission" date="2016-02" db="EMBL/GenBank/DDBJ databases">
        <title>Genome sequence of Clostridium thermobutyricum DSM 4928.</title>
        <authorList>
            <person name="Poehlein A."/>
            <person name="Daniel R."/>
        </authorList>
    </citation>
    <scope>NUCLEOTIDE SEQUENCE [LARGE SCALE GENOMIC DNA]</scope>
    <source>
        <strain evidence="10 11">DSM 4928</strain>
    </source>
</reference>
<dbReference type="PROSITE" id="PS51012">
    <property type="entry name" value="ABC_TM2"/>
    <property type="match status" value="1"/>
</dbReference>
<organism evidence="10 11">
    <name type="scientific">Clostridium thermobutyricum DSM 4928</name>
    <dbReference type="NCBI Taxonomy" id="1121339"/>
    <lineage>
        <taxon>Bacteria</taxon>
        <taxon>Bacillati</taxon>
        <taxon>Bacillota</taxon>
        <taxon>Clostridia</taxon>
        <taxon>Eubacteriales</taxon>
        <taxon>Clostridiaceae</taxon>
        <taxon>Clostridium</taxon>
    </lineage>
</organism>
<evidence type="ECO:0000256" key="8">
    <source>
        <dbReference type="RuleBase" id="RU361157"/>
    </source>
</evidence>
<dbReference type="InterPro" id="IPR047817">
    <property type="entry name" value="ABC2_TM_bact-type"/>
</dbReference>
<proteinExistence type="inferred from homology"/>
<keyword evidence="5 8" id="KW-0812">Transmembrane</keyword>
<comment type="caution">
    <text evidence="8">Lacks conserved residue(s) required for the propagation of feature annotation.</text>
</comment>
<gene>
    <name evidence="10" type="primary">tagG</name>
    <name evidence="10" type="ORF">CLTHE_19970</name>
</gene>
<protein>
    <recommendedName>
        <fullName evidence="8">Transport permease protein</fullName>
    </recommendedName>
</protein>
<dbReference type="GO" id="GO:0005886">
    <property type="term" value="C:plasma membrane"/>
    <property type="evidence" value="ECO:0007669"/>
    <property type="project" value="UniProtKB-SubCell"/>
</dbReference>
<comment type="caution">
    <text evidence="10">The sequence shown here is derived from an EMBL/GenBank/DDBJ whole genome shotgun (WGS) entry which is preliminary data.</text>
</comment>
<comment type="subcellular location">
    <subcellularLocation>
        <location evidence="1 8">Cell membrane</location>
        <topology evidence="1 8">Multi-pass membrane protein</topology>
    </subcellularLocation>
</comment>
<evidence type="ECO:0000313" key="11">
    <source>
        <dbReference type="Proteomes" id="UP000191448"/>
    </source>
</evidence>
<feature type="transmembrane region" description="Helical" evidence="8">
    <location>
        <begin position="112"/>
        <end position="135"/>
    </location>
</feature>
<dbReference type="Proteomes" id="UP000191448">
    <property type="component" value="Unassembled WGS sequence"/>
</dbReference>